<feature type="transmembrane region" description="Helical" evidence="6">
    <location>
        <begin position="71"/>
        <end position="93"/>
    </location>
</feature>
<dbReference type="EMBL" id="BLLG01000001">
    <property type="protein sequence ID" value="GFH34401.1"/>
    <property type="molecule type" value="Genomic_DNA"/>
</dbReference>
<keyword evidence="3 6" id="KW-0812">Transmembrane</keyword>
<keyword evidence="9" id="KW-1185">Reference proteome</keyword>
<dbReference type="AlphaFoldDB" id="A0A6A0AQ77"/>
<dbReference type="InterPro" id="IPR050189">
    <property type="entry name" value="MFS_Efflux_Transporters"/>
</dbReference>
<evidence type="ECO:0000259" key="7">
    <source>
        <dbReference type="PROSITE" id="PS50850"/>
    </source>
</evidence>
<dbReference type="InterPro" id="IPR020846">
    <property type="entry name" value="MFS_dom"/>
</dbReference>
<evidence type="ECO:0000313" key="9">
    <source>
        <dbReference type="Proteomes" id="UP000484988"/>
    </source>
</evidence>
<dbReference type="GO" id="GO:0005886">
    <property type="term" value="C:plasma membrane"/>
    <property type="evidence" value="ECO:0007669"/>
    <property type="project" value="UniProtKB-SubCell"/>
</dbReference>
<dbReference type="CDD" id="cd17324">
    <property type="entry name" value="MFS_NepI_like"/>
    <property type="match status" value="1"/>
</dbReference>
<dbReference type="PANTHER" id="PTHR43124:SF3">
    <property type="entry name" value="CHLORAMPHENICOL EFFLUX PUMP RV0191"/>
    <property type="match status" value="1"/>
</dbReference>
<keyword evidence="4 6" id="KW-1133">Transmembrane helix</keyword>
<feature type="transmembrane region" description="Helical" evidence="6">
    <location>
        <begin position="269"/>
        <end position="289"/>
    </location>
</feature>
<dbReference type="GO" id="GO:0022857">
    <property type="term" value="F:transmembrane transporter activity"/>
    <property type="evidence" value="ECO:0007669"/>
    <property type="project" value="InterPro"/>
</dbReference>
<sequence>MPLPLYLLAMAVFAMGTSEFMLAGLLPGIASDLDVTVGTAGSLTSAFAVGMVVGAPLVAALARNWPRRSGLLGFLVAFAAAHAVGALTTSFPVLFATRIAAALANAGFLAVALTAAAALVPADRRGRALAVLLSGTTVATIAGVPGGSALGTALGWRAAFWAVAVLCLPAALGVLKAIPAGRVKDEASGGPALRAELARLTRPPLLLVMLLGALVNAATFGSFTFLAPVVTDTAGMGEWWVSVALVLFGAGSFAGVTAAGRLSDRRPGLVLAGGGPLLLIGWTSLAALADRPLALFVLVFVQGALSFALGGTLITRVLYEAAGAPTMAGSYATAALNVGAAVGPLIAASTLGTAVGNLGPLWASGLLAAVTLLIALPFRTVVTGGRSSAMVR</sequence>
<dbReference type="PANTHER" id="PTHR43124">
    <property type="entry name" value="PURINE EFFLUX PUMP PBUE"/>
    <property type="match status" value="1"/>
</dbReference>
<dbReference type="Pfam" id="PF07690">
    <property type="entry name" value="MFS_1"/>
    <property type="match status" value="1"/>
</dbReference>
<dbReference type="SUPFAM" id="SSF103473">
    <property type="entry name" value="MFS general substrate transporter"/>
    <property type="match status" value="1"/>
</dbReference>
<keyword evidence="5 6" id="KW-0472">Membrane</keyword>
<evidence type="ECO:0000256" key="4">
    <source>
        <dbReference type="ARBA" id="ARBA00022989"/>
    </source>
</evidence>
<evidence type="ECO:0000313" key="8">
    <source>
        <dbReference type="EMBL" id="GFH34401.1"/>
    </source>
</evidence>
<reference evidence="8 9" key="1">
    <citation type="submission" date="2020-02" db="EMBL/GenBank/DDBJ databases">
        <title>Whole Genome Shotgun Sequence of Streptomyces sp. strain CWH03.</title>
        <authorList>
            <person name="Dohra H."/>
            <person name="Kodani S."/>
            <person name="Yamamura H."/>
        </authorList>
    </citation>
    <scope>NUCLEOTIDE SEQUENCE [LARGE SCALE GENOMIC DNA]</scope>
    <source>
        <strain evidence="8 9">CWH03</strain>
    </source>
</reference>
<feature type="transmembrane region" description="Helical" evidence="6">
    <location>
        <begin position="128"/>
        <end position="146"/>
    </location>
</feature>
<accession>A0A6A0AQ77</accession>
<evidence type="ECO:0000256" key="1">
    <source>
        <dbReference type="ARBA" id="ARBA00004651"/>
    </source>
</evidence>
<dbReference type="PROSITE" id="PS50850">
    <property type="entry name" value="MFS"/>
    <property type="match status" value="1"/>
</dbReference>
<feature type="domain" description="Major facilitator superfamily (MFS) profile" evidence="7">
    <location>
        <begin position="4"/>
        <end position="383"/>
    </location>
</feature>
<feature type="transmembrane region" description="Helical" evidence="6">
    <location>
        <begin position="42"/>
        <end position="62"/>
    </location>
</feature>
<gene>
    <name evidence="8" type="ORF">SCWH03_06150</name>
</gene>
<comment type="subcellular location">
    <subcellularLocation>
        <location evidence="1">Cell membrane</location>
        <topology evidence="1">Multi-pass membrane protein</topology>
    </subcellularLocation>
</comment>
<evidence type="ECO:0000256" key="6">
    <source>
        <dbReference type="SAM" id="Phobius"/>
    </source>
</evidence>
<organism evidence="8 9">
    <name type="scientific">Streptomyces pacificus</name>
    <dbReference type="NCBI Taxonomy" id="2705029"/>
    <lineage>
        <taxon>Bacteria</taxon>
        <taxon>Bacillati</taxon>
        <taxon>Actinomycetota</taxon>
        <taxon>Actinomycetes</taxon>
        <taxon>Kitasatosporales</taxon>
        <taxon>Streptomycetaceae</taxon>
        <taxon>Streptomyces</taxon>
    </lineage>
</organism>
<dbReference type="InterPro" id="IPR036259">
    <property type="entry name" value="MFS_trans_sf"/>
</dbReference>
<feature type="transmembrane region" description="Helical" evidence="6">
    <location>
        <begin position="295"/>
        <end position="319"/>
    </location>
</feature>
<name>A0A6A0AQ77_9ACTN</name>
<protein>
    <submittedName>
        <fullName evidence="8">MFS transporter</fullName>
    </submittedName>
</protein>
<dbReference type="InterPro" id="IPR011701">
    <property type="entry name" value="MFS"/>
</dbReference>
<feature type="transmembrane region" description="Helical" evidence="6">
    <location>
        <begin position="239"/>
        <end position="262"/>
    </location>
</feature>
<feature type="transmembrane region" description="Helical" evidence="6">
    <location>
        <begin position="331"/>
        <end position="355"/>
    </location>
</feature>
<dbReference type="Gene3D" id="1.20.1250.20">
    <property type="entry name" value="MFS general substrate transporter like domains"/>
    <property type="match status" value="1"/>
</dbReference>
<proteinExistence type="predicted"/>
<feature type="transmembrane region" description="Helical" evidence="6">
    <location>
        <begin position="204"/>
        <end position="227"/>
    </location>
</feature>
<comment type="caution">
    <text evidence="8">The sequence shown here is derived from an EMBL/GenBank/DDBJ whole genome shotgun (WGS) entry which is preliminary data.</text>
</comment>
<feature type="transmembrane region" description="Helical" evidence="6">
    <location>
        <begin position="158"/>
        <end position="178"/>
    </location>
</feature>
<dbReference type="RefSeq" id="WP_173261252.1">
    <property type="nucleotide sequence ID" value="NZ_BLLG01000001.1"/>
</dbReference>
<keyword evidence="2" id="KW-1003">Cell membrane</keyword>
<dbReference type="NCBIfam" id="NF033135">
    <property type="entry name" value="cmx_cmrA"/>
    <property type="match status" value="1"/>
</dbReference>
<evidence type="ECO:0000256" key="3">
    <source>
        <dbReference type="ARBA" id="ARBA00022692"/>
    </source>
</evidence>
<evidence type="ECO:0000256" key="5">
    <source>
        <dbReference type="ARBA" id="ARBA00023136"/>
    </source>
</evidence>
<dbReference type="Proteomes" id="UP000484988">
    <property type="component" value="Unassembled WGS sequence"/>
</dbReference>
<feature type="transmembrane region" description="Helical" evidence="6">
    <location>
        <begin position="361"/>
        <end position="382"/>
    </location>
</feature>
<evidence type="ECO:0000256" key="2">
    <source>
        <dbReference type="ARBA" id="ARBA00022475"/>
    </source>
</evidence>
<feature type="transmembrane region" description="Helical" evidence="6">
    <location>
        <begin position="99"/>
        <end position="121"/>
    </location>
</feature>